<organism evidence="4 5">
    <name type="scientific">Alteromonas gilva</name>
    <dbReference type="NCBI Taxonomy" id="2987522"/>
    <lineage>
        <taxon>Bacteria</taxon>
        <taxon>Pseudomonadati</taxon>
        <taxon>Pseudomonadota</taxon>
        <taxon>Gammaproteobacteria</taxon>
        <taxon>Alteromonadales</taxon>
        <taxon>Alteromonadaceae</taxon>
        <taxon>Alteromonas/Salinimonas group</taxon>
        <taxon>Alteromonas</taxon>
    </lineage>
</organism>
<dbReference type="InterPro" id="IPR050706">
    <property type="entry name" value="Cyclic-di-GMP_PDE-like"/>
</dbReference>
<dbReference type="Proteomes" id="UP001218788">
    <property type="component" value="Unassembled WGS sequence"/>
</dbReference>
<name>A0ABT5L8T3_9ALTE</name>
<keyword evidence="1" id="KW-0597">Phosphoprotein</keyword>
<dbReference type="InterPro" id="IPR035919">
    <property type="entry name" value="EAL_sf"/>
</dbReference>
<dbReference type="Pfam" id="PF00563">
    <property type="entry name" value="EAL"/>
    <property type="match status" value="1"/>
</dbReference>
<proteinExistence type="predicted"/>
<dbReference type="InterPro" id="IPR001633">
    <property type="entry name" value="EAL_dom"/>
</dbReference>
<dbReference type="SUPFAM" id="SSF52172">
    <property type="entry name" value="CheY-like"/>
    <property type="match status" value="1"/>
</dbReference>
<dbReference type="SUPFAM" id="SSF55073">
    <property type="entry name" value="Nucleotide cyclase"/>
    <property type="match status" value="1"/>
</dbReference>
<dbReference type="InterPro" id="IPR001789">
    <property type="entry name" value="Sig_transdc_resp-reg_receiver"/>
</dbReference>
<evidence type="ECO:0000259" key="2">
    <source>
        <dbReference type="PROSITE" id="PS50110"/>
    </source>
</evidence>
<dbReference type="SMART" id="SM00052">
    <property type="entry name" value="EAL"/>
    <property type="match status" value="1"/>
</dbReference>
<dbReference type="Gene3D" id="3.40.50.2300">
    <property type="match status" value="1"/>
</dbReference>
<feature type="domain" description="Response regulatory" evidence="2">
    <location>
        <begin position="22"/>
        <end position="146"/>
    </location>
</feature>
<evidence type="ECO:0000259" key="3">
    <source>
        <dbReference type="PROSITE" id="PS50883"/>
    </source>
</evidence>
<feature type="domain" description="EAL" evidence="3">
    <location>
        <begin position="488"/>
        <end position="744"/>
    </location>
</feature>
<gene>
    <name evidence="4" type="ORF">OIK42_16345</name>
</gene>
<dbReference type="PROSITE" id="PS50110">
    <property type="entry name" value="RESPONSE_REGULATORY"/>
    <property type="match status" value="1"/>
</dbReference>
<protein>
    <submittedName>
        <fullName evidence="4">EAL domain-containing protein</fullName>
    </submittedName>
</protein>
<dbReference type="SMART" id="SM00267">
    <property type="entry name" value="GGDEF"/>
    <property type="match status" value="1"/>
</dbReference>
<dbReference type="PANTHER" id="PTHR33121:SF70">
    <property type="entry name" value="SIGNALING PROTEIN YKOW"/>
    <property type="match status" value="1"/>
</dbReference>
<dbReference type="Pfam" id="PF00990">
    <property type="entry name" value="GGDEF"/>
    <property type="match status" value="1"/>
</dbReference>
<feature type="modified residue" description="4-aspartylphosphate" evidence="1">
    <location>
        <position position="77"/>
    </location>
</feature>
<reference evidence="4 5" key="1">
    <citation type="submission" date="2022-10" db="EMBL/GenBank/DDBJ databases">
        <title>Alteromonas sp. chi3 Genome sequencing.</title>
        <authorList>
            <person name="Park S."/>
        </authorList>
    </citation>
    <scope>NUCLEOTIDE SEQUENCE [LARGE SCALE GENOMIC DNA]</scope>
    <source>
        <strain evidence="5">chi3</strain>
    </source>
</reference>
<dbReference type="PROSITE" id="PS50883">
    <property type="entry name" value="EAL"/>
    <property type="match status" value="1"/>
</dbReference>
<dbReference type="Gene3D" id="3.20.20.450">
    <property type="entry name" value="EAL domain"/>
    <property type="match status" value="1"/>
</dbReference>
<sequence>MSELFEFSEPEDLSSTRLDSWKVLSVEDDSAYQDVLGLALQDLQYQERGIELLKANSAAAAASILSARDDISLILLDVVMETDDAGLFLIETIRNVIGNSIIRIVMLTGQPGVMPRNEAIHEYDIAEYWNKTDLHADRLKSVVISNLRTWQTSYQLQVAKRGLQMIVDASRSLTPKQNTKEFANTVLEAITRVINIPNSGGIACIVKSKSDSVEMAPIVAASKHFKSLIEARLEHLFKLFTTQHQRRVKKAIYSAWQNQQHAFDGNFSILYFDTSEYDGQQYLMYVDSPLNLDTSHLKLLQVFSENISSGFVNQALMSRLSELAYLDSATGMHNRNWLVRELNQQTTGCRSQTTLVLFRLLNYESTEMVLGHTYATTILKAFSDAVETHFPEHYLSAVWDQETIALVFKTGHQPPITDLEAFRAEPIKMDYLDIQLQSQIGLLDFSDVSAHNLNQVLVLANQALNKAKLNGELVVKFDDAMMQRLVKRTQILSELKQALIAKDGFFMVLQPKVKLTTGEPVGFEALLRWRTLNGELCPPNEFIPIAEASGLSLEIAELVLHQTIAAIQRLMGAGYCLPISFNLANSDITSAVIFNAIHRVIDNQSIPPEMLDIEVTESQSTQDYSVINPILRSLIDKGVGVSIDDFGTGYSSLSQLTELAATTIKVDQKFVRDLSAKQNGNAIHIVQMISKLAERFKFNMVAEGVETEQQRQLLIDNKYEIAQGYLFARPMPVEDALIWLGSQSEQGRSSSD</sequence>
<dbReference type="CDD" id="cd01948">
    <property type="entry name" value="EAL"/>
    <property type="match status" value="1"/>
</dbReference>
<dbReference type="RefSeq" id="WP_273642136.1">
    <property type="nucleotide sequence ID" value="NZ_JAQQXP010000002.1"/>
</dbReference>
<dbReference type="InterPro" id="IPR043128">
    <property type="entry name" value="Rev_trsase/Diguanyl_cyclase"/>
</dbReference>
<dbReference type="PANTHER" id="PTHR33121">
    <property type="entry name" value="CYCLIC DI-GMP PHOSPHODIESTERASE PDEF"/>
    <property type="match status" value="1"/>
</dbReference>
<dbReference type="InterPro" id="IPR011006">
    <property type="entry name" value="CheY-like_superfamily"/>
</dbReference>
<accession>A0ABT5L8T3</accession>
<dbReference type="InterPro" id="IPR000160">
    <property type="entry name" value="GGDEF_dom"/>
</dbReference>
<dbReference type="Gene3D" id="3.30.70.270">
    <property type="match status" value="1"/>
</dbReference>
<evidence type="ECO:0000256" key="1">
    <source>
        <dbReference type="PROSITE-ProRule" id="PRU00169"/>
    </source>
</evidence>
<comment type="caution">
    <text evidence="4">The sequence shown here is derived from an EMBL/GenBank/DDBJ whole genome shotgun (WGS) entry which is preliminary data.</text>
</comment>
<dbReference type="EMBL" id="JAQQXP010000002">
    <property type="protein sequence ID" value="MDC8832328.1"/>
    <property type="molecule type" value="Genomic_DNA"/>
</dbReference>
<dbReference type="InterPro" id="IPR021800">
    <property type="entry name" value="DUF3369"/>
</dbReference>
<dbReference type="SMART" id="SM00448">
    <property type="entry name" value="REC"/>
    <property type="match status" value="1"/>
</dbReference>
<dbReference type="InterPro" id="IPR029787">
    <property type="entry name" value="Nucleotide_cyclase"/>
</dbReference>
<dbReference type="SUPFAM" id="SSF141868">
    <property type="entry name" value="EAL domain-like"/>
    <property type="match status" value="1"/>
</dbReference>
<keyword evidence="5" id="KW-1185">Reference proteome</keyword>
<evidence type="ECO:0000313" key="5">
    <source>
        <dbReference type="Proteomes" id="UP001218788"/>
    </source>
</evidence>
<dbReference type="Pfam" id="PF11849">
    <property type="entry name" value="DUF3369"/>
    <property type="match status" value="1"/>
</dbReference>
<evidence type="ECO:0000313" key="4">
    <source>
        <dbReference type="EMBL" id="MDC8832328.1"/>
    </source>
</evidence>